<comment type="caution">
    <text evidence="3">The sequence shown here is derived from an EMBL/GenBank/DDBJ whole genome shotgun (WGS) entry which is preliminary data.</text>
</comment>
<keyword evidence="1" id="KW-0694">RNA-binding</keyword>
<protein>
    <submittedName>
        <fullName evidence="3">S4 domain-containing protein</fullName>
    </submittedName>
</protein>
<reference evidence="3 4" key="1">
    <citation type="submission" date="2013-03" db="EMBL/GenBank/DDBJ databases">
        <title>Whole genome shotgun sequencing of Clostridium sartagoforme AAU1.</title>
        <authorList>
            <person name="Joshi C.G."/>
            <person name="Duggirala S.M."/>
            <person name="Nathani N.M."/>
            <person name="Bhatt V.D."/>
            <person name="Patel A.K."/>
            <person name="Pandya P.R."/>
            <person name="KaPatel J.A."/>
        </authorList>
    </citation>
    <scope>NUCLEOTIDE SEQUENCE [LARGE SCALE GENOMIC DNA]</scope>
    <source>
        <strain evidence="3 4">AAU1</strain>
    </source>
</reference>
<dbReference type="InterPro" id="IPR002942">
    <property type="entry name" value="S4_RNA-bd"/>
</dbReference>
<dbReference type="Pfam" id="PF17774">
    <property type="entry name" value="YlmH_RBD"/>
    <property type="match status" value="1"/>
</dbReference>
<proteinExistence type="predicted"/>
<dbReference type="PROSITE" id="PS50889">
    <property type="entry name" value="S4"/>
    <property type="match status" value="1"/>
</dbReference>
<name>R9CBJ0_9CLOT</name>
<dbReference type="EMBL" id="ASRV01000088">
    <property type="protein sequence ID" value="EOR26739.1"/>
    <property type="molecule type" value="Genomic_DNA"/>
</dbReference>
<dbReference type="CDD" id="cd00165">
    <property type="entry name" value="S4"/>
    <property type="match status" value="1"/>
</dbReference>
<dbReference type="InterPro" id="IPR012677">
    <property type="entry name" value="Nucleotide-bd_a/b_plait_sf"/>
</dbReference>
<evidence type="ECO:0000256" key="1">
    <source>
        <dbReference type="PROSITE-ProRule" id="PRU00182"/>
    </source>
</evidence>
<dbReference type="GO" id="GO:0003723">
    <property type="term" value="F:RNA binding"/>
    <property type="evidence" value="ECO:0007669"/>
    <property type="project" value="UniProtKB-KW"/>
</dbReference>
<dbReference type="SMART" id="SM00363">
    <property type="entry name" value="S4"/>
    <property type="match status" value="1"/>
</dbReference>
<sequence>MLKKETVIKSFNEEDINEALKIYEKYKLAYEKDITVFTNNFHSPNIWSFFEKNCSNSNFIVETNGIFEESERRIISFNNYYKTNYPIKILRISNKSNFSNLKHKDYLGSILSLGFERDKLGDIIVKEDKAYIPVLEDISDFILNNLSHIGKSPIEIKVIEDNNELPSVQFEEILINVSSLRADSVVAKISNVSRSKAIEVIESGKVLIDYVKARDKSQEISKDTRVTIRGIGKFIIGEIIGETRSGKQRIAVKKYI</sequence>
<feature type="domain" description="RNA-binding S4" evidence="2">
    <location>
        <begin position="180"/>
        <end position="240"/>
    </location>
</feature>
<accession>R9CBJ0</accession>
<dbReference type="Pfam" id="PF01479">
    <property type="entry name" value="S4"/>
    <property type="match status" value="1"/>
</dbReference>
<evidence type="ECO:0000313" key="4">
    <source>
        <dbReference type="Proteomes" id="UP000013988"/>
    </source>
</evidence>
<dbReference type="RefSeq" id="WP_016206826.1">
    <property type="nucleotide sequence ID" value="NZ_ASRV01000088.1"/>
</dbReference>
<evidence type="ECO:0000259" key="2">
    <source>
        <dbReference type="SMART" id="SM00363"/>
    </source>
</evidence>
<organism evidence="3 4">
    <name type="scientific">Clostridium sartagoforme AAU1</name>
    <dbReference type="NCBI Taxonomy" id="1202534"/>
    <lineage>
        <taxon>Bacteria</taxon>
        <taxon>Bacillati</taxon>
        <taxon>Bacillota</taxon>
        <taxon>Clostridia</taxon>
        <taxon>Eubacteriales</taxon>
        <taxon>Clostridiaceae</taxon>
        <taxon>Clostridium</taxon>
    </lineage>
</organism>
<gene>
    <name evidence="3" type="ORF">A500_07078</name>
</gene>
<dbReference type="InterPro" id="IPR040591">
    <property type="entry name" value="RqcP2_RBD"/>
</dbReference>
<keyword evidence="4" id="KW-1185">Reference proteome</keyword>
<dbReference type="AlphaFoldDB" id="R9CBJ0"/>
<dbReference type="SUPFAM" id="SSF55174">
    <property type="entry name" value="Alpha-L RNA-binding motif"/>
    <property type="match status" value="1"/>
</dbReference>
<dbReference type="Proteomes" id="UP000013988">
    <property type="component" value="Unassembled WGS sequence"/>
</dbReference>
<dbReference type="OrthoDB" id="9812787at2"/>
<dbReference type="PATRIC" id="fig|1202534.3.peg.1417"/>
<dbReference type="Gene3D" id="3.30.70.330">
    <property type="match status" value="1"/>
</dbReference>
<evidence type="ECO:0000313" key="3">
    <source>
        <dbReference type="EMBL" id="EOR26739.1"/>
    </source>
</evidence>